<sequence>MKTLSTVLILSFILFSCKKGSNPQVTLNGTLTTCPTNSTCTYNYYNNADFKDWSKPVSGNSRVFWYKSVNNTICDAATEIYFKTALSNNDFDITSNQIAAGQVSGYVFSCACCDVLANVKPIGGEIKGKRTDATHWLINASVIIGTASNAPLDTIIVNQYFVQQQLP</sequence>
<dbReference type="AlphaFoldDB" id="A0A0X8X4B5"/>
<reference evidence="1 2" key="1">
    <citation type="submission" date="2015-12" db="EMBL/GenBank/DDBJ databases">
        <title>Genome sequence of Mucilaginibacter gotjawali.</title>
        <authorList>
            <person name="Lee J.S."/>
            <person name="Lee K.C."/>
            <person name="Kim K.K."/>
            <person name="Lee B.W."/>
        </authorList>
    </citation>
    <scope>NUCLEOTIDE SEQUENCE [LARGE SCALE GENOMIC DNA]</scope>
    <source>
        <strain evidence="1 2">SA3-7</strain>
    </source>
</reference>
<evidence type="ECO:0000313" key="1">
    <source>
        <dbReference type="EMBL" id="BAU55447.1"/>
    </source>
</evidence>
<dbReference type="PROSITE" id="PS51257">
    <property type="entry name" value="PROKAR_LIPOPROTEIN"/>
    <property type="match status" value="1"/>
</dbReference>
<keyword evidence="2" id="KW-1185">Reference proteome</keyword>
<organism evidence="1 2">
    <name type="scientific">Mucilaginibacter gotjawali</name>
    <dbReference type="NCBI Taxonomy" id="1550579"/>
    <lineage>
        <taxon>Bacteria</taxon>
        <taxon>Pseudomonadati</taxon>
        <taxon>Bacteroidota</taxon>
        <taxon>Sphingobacteriia</taxon>
        <taxon>Sphingobacteriales</taxon>
        <taxon>Sphingobacteriaceae</taxon>
        <taxon>Mucilaginibacter</taxon>
    </lineage>
</organism>
<dbReference type="KEGG" id="mgot:MgSA37_03636"/>
<proteinExistence type="predicted"/>
<gene>
    <name evidence="1" type="ORF">MgSA37_03636</name>
</gene>
<dbReference type="EMBL" id="AP017313">
    <property type="protein sequence ID" value="BAU55447.1"/>
    <property type="molecule type" value="Genomic_DNA"/>
</dbReference>
<dbReference type="RefSeq" id="WP_096353782.1">
    <property type="nucleotide sequence ID" value="NZ_AP017313.1"/>
</dbReference>
<protein>
    <submittedName>
        <fullName evidence="1">Uncharacterized protein</fullName>
    </submittedName>
</protein>
<evidence type="ECO:0000313" key="2">
    <source>
        <dbReference type="Proteomes" id="UP000218263"/>
    </source>
</evidence>
<dbReference type="OrthoDB" id="756984at2"/>
<name>A0A0X8X4B5_9SPHI</name>
<accession>A0A0X8X4B5</accession>
<dbReference type="Proteomes" id="UP000218263">
    <property type="component" value="Chromosome"/>
</dbReference>